<dbReference type="SMART" id="SM00882">
    <property type="entry name" value="CoA_trans"/>
    <property type="match status" value="1"/>
</dbReference>
<dbReference type="PANTHER" id="PTHR43293">
    <property type="entry name" value="ACETATE COA-TRANSFERASE YDIF"/>
    <property type="match status" value="1"/>
</dbReference>
<dbReference type="AlphaFoldDB" id="A0A5N6MF37"/>
<gene>
    <name evidence="2" type="ORF">GD627_12030</name>
</gene>
<dbReference type="PANTHER" id="PTHR43293:SF3">
    <property type="entry name" value="CHOLESTEROL RING-CLEAVING HYDROLASE IPDB SUBUNIT"/>
    <property type="match status" value="1"/>
</dbReference>
<protein>
    <submittedName>
        <fullName evidence="2">3-oxoadipate--succinyl-CoA transferase subunit B</fullName>
    </submittedName>
</protein>
<dbReference type="GO" id="GO:0008410">
    <property type="term" value="F:CoA-transferase activity"/>
    <property type="evidence" value="ECO:0007669"/>
    <property type="project" value="InterPro"/>
</dbReference>
<dbReference type="InterPro" id="IPR004165">
    <property type="entry name" value="CoA_trans_fam_I"/>
</dbReference>
<evidence type="ECO:0000313" key="2">
    <source>
        <dbReference type="EMBL" id="KAD3515031.1"/>
    </source>
</evidence>
<sequence length="273" mass="28467">MNPLTAQPPAGTLPASGAGTAAYTSSELLAAVSCRQLRGTRRVFAGIGLPTLAVALAQKSTSPDIEQVYESGVCGAHPPKLPETIADASLATGAEAILTMPVLFGYVLQGGWIDVGFLGAAQIDRYGSLNSSVIGDWHAPDVRLPGSGGAAEVMANSAEVFVVMRRHDPSSFVLELDFCTSPSPAVARRMDPLVPAQGRGVTTVISDLGVLKADDDGELCLASVHEGVTVEQVIAATGWPLKVLPGLSVTPAPTEQELHLLRHEIDPGRVYLR</sequence>
<dbReference type="SUPFAM" id="SSF100950">
    <property type="entry name" value="NagB/RpiA/CoA transferase-like"/>
    <property type="match status" value="1"/>
</dbReference>
<dbReference type="RefSeq" id="WP_152272706.1">
    <property type="nucleotide sequence ID" value="NZ_VTFX01000005.1"/>
</dbReference>
<keyword evidence="3" id="KW-1185">Reference proteome</keyword>
<dbReference type="Proteomes" id="UP000326852">
    <property type="component" value="Unassembled WGS sequence"/>
</dbReference>
<proteinExistence type="inferred from homology"/>
<accession>A0A5N6MF37</accession>
<dbReference type="Gene3D" id="3.40.1080.10">
    <property type="entry name" value="Glutaconate Coenzyme A-transferase"/>
    <property type="match status" value="1"/>
</dbReference>
<dbReference type="EMBL" id="VTFX01000005">
    <property type="protein sequence ID" value="KAD3515031.1"/>
    <property type="molecule type" value="Genomic_DNA"/>
</dbReference>
<reference evidence="2 3" key="1">
    <citation type="submission" date="2019-08" db="EMBL/GenBank/DDBJ databases">
        <title>Arthrobacter sp. nov., isolated from plateau pika and Tibetan wild ass.</title>
        <authorList>
            <person name="Ge Y."/>
        </authorList>
    </citation>
    <scope>NUCLEOTIDE SEQUENCE [LARGE SCALE GENOMIC DNA]</scope>
    <source>
        <strain evidence="2 3">785</strain>
    </source>
</reference>
<name>A0A5N6MF37_9MICC</name>
<dbReference type="InterPro" id="IPR037171">
    <property type="entry name" value="NagB/RpiA_transferase-like"/>
</dbReference>
<organism evidence="2 3">
    <name type="scientific">Arthrobacter yangruifuii</name>
    <dbReference type="NCBI Taxonomy" id="2606616"/>
    <lineage>
        <taxon>Bacteria</taxon>
        <taxon>Bacillati</taxon>
        <taxon>Actinomycetota</taxon>
        <taxon>Actinomycetes</taxon>
        <taxon>Micrococcales</taxon>
        <taxon>Micrococcaceae</taxon>
        <taxon>Arthrobacter</taxon>
    </lineage>
</organism>
<dbReference type="Pfam" id="PF01144">
    <property type="entry name" value="CoA_trans"/>
    <property type="match status" value="1"/>
</dbReference>
<keyword evidence="2" id="KW-0808">Transferase</keyword>
<evidence type="ECO:0000256" key="1">
    <source>
        <dbReference type="ARBA" id="ARBA00007047"/>
    </source>
</evidence>
<comment type="caution">
    <text evidence="2">The sequence shown here is derived from an EMBL/GenBank/DDBJ whole genome shotgun (WGS) entry which is preliminary data.</text>
</comment>
<comment type="similarity">
    <text evidence="1">Belongs to the 3-oxoacid CoA-transferase subunit B family.</text>
</comment>
<evidence type="ECO:0000313" key="3">
    <source>
        <dbReference type="Proteomes" id="UP000326852"/>
    </source>
</evidence>